<gene>
    <name evidence="1" type="ORF">ACFWJN_02725</name>
</gene>
<dbReference type="EMBL" id="JBHXIJ010000008">
    <property type="protein sequence ID" value="MFD5097889.1"/>
    <property type="molecule type" value="Genomic_DNA"/>
</dbReference>
<accession>A0ABW6FFC1</accession>
<dbReference type="RefSeq" id="WP_386707886.1">
    <property type="nucleotide sequence ID" value="NZ_JBHXIJ010000008.1"/>
</dbReference>
<evidence type="ECO:0008006" key="3">
    <source>
        <dbReference type="Google" id="ProtNLM"/>
    </source>
</evidence>
<name>A0ABW6FFC1_9ACTN</name>
<reference evidence="1 2" key="1">
    <citation type="submission" date="2024-09" db="EMBL/GenBank/DDBJ databases">
        <title>The Natural Products Discovery Center: Release of the First 8490 Sequenced Strains for Exploring Actinobacteria Biosynthetic Diversity.</title>
        <authorList>
            <person name="Kalkreuter E."/>
            <person name="Kautsar S.A."/>
            <person name="Yang D."/>
            <person name="Bader C.D."/>
            <person name="Teijaro C.N."/>
            <person name="Fluegel L."/>
            <person name="Davis C.M."/>
            <person name="Simpson J.R."/>
            <person name="Lauterbach L."/>
            <person name="Steele A.D."/>
            <person name="Gui C."/>
            <person name="Meng S."/>
            <person name="Li G."/>
            <person name="Viehrig K."/>
            <person name="Ye F."/>
            <person name="Su P."/>
            <person name="Kiefer A.F."/>
            <person name="Nichols A."/>
            <person name="Cepeda A.J."/>
            <person name="Yan W."/>
            <person name="Fan B."/>
            <person name="Jiang Y."/>
            <person name="Adhikari A."/>
            <person name="Zheng C.-J."/>
            <person name="Schuster L."/>
            <person name="Cowan T.M."/>
            <person name="Smanski M.J."/>
            <person name="Chevrette M.G."/>
            <person name="De Carvalho L.P.S."/>
            <person name="Shen B."/>
        </authorList>
    </citation>
    <scope>NUCLEOTIDE SEQUENCE [LARGE SCALE GENOMIC DNA]</scope>
    <source>
        <strain evidence="1 2">NPDC058348</strain>
    </source>
</reference>
<evidence type="ECO:0000313" key="2">
    <source>
        <dbReference type="Proteomes" id="UP001598448"/>
    </source>
</evidence>
<sequence length="240" mass="26070">MNQDWHLRYVRIPEGAHLSDSKETVGAQRDLLREDGTNKLLGPTESIPADEDALLRVHALSPAQQLVAEVLKEVAREVVVPILMEVVAPAVKRNVSRMVKSLLSATRAAGDRADAAELAVQPETPPADSSKEMATAVEEPQISMSSEEYRESLIAVLAAEGFAARQKRMLSNAIIQDDDLSPALRSAITLVLEGNASSLDEETREEVVRFLSRARIADGGYAQPENRKAKAVSPRRGITA</sequence>
<organism evidence="1 2">
    <name type="scientific">Streptomyces albidochromogenes</name>
    <dbReference type="NCBI Taxonomy" id="329524"/>
    <lineage>
        <taxon>Bacteria</taxon>
        <taxon>Bacillati</taxon>
        <taxon>Actinomycetota</taxon>
        <taxon>Actinomycetes</taxon>
        <taxon>Kitasatosporales</taxon>
        <taxon>Streptomycetaceae</taxon>
        <taxon>Streptomyces</taxon>
    </lineage>
</organism>
<keyword evidence="2" id="KW-1185">Reference proteome</keyword>
<comment type="caution">
    <text evidence="1">The sequence shown here is derived from an EMBL/GenBank/DDBJ whole genome shotgun (WGS) entry which is preliminary data.</text>
</comment>
<proteinExistence type="predicted"/>
<evidence type="ECO:0000313" key="1">
    <source>
        <dbReference type="EMBL" id="MFD5097889.1"/>
    </source>
</evidence>
<dbReference type="Proteomes" id="UP001598448">
    <property type="component" value="Unassembled WGS sequence"/>
</dbReference>
<protein>
    <recommendedName>
        <fullName evidence="3">DUF2336 domain-containing protein</fullName>
    </recommendedName>
</protein>